<feature type="transmembrane region" description="Helical" evidence="1">
    <location>
        <begin position="82"/>
        <end position="104"/>
    </location>
</feature>
<feature type="transmembrane region" description="Helical" evidence="1">
    <location>
        <begin position="53"/>
        <end position="75"/>
    </location>
</feature>
<keyword evidence="1" id="KW-1133">Transmembrane helix</keyword>
<evidence type="ECO:0008006" key="4">
    <source>
        <dbReference type="Google" id="ProtNLM"/>
    </source>
</evidence>
<dbReference type="Proteomes" id="UP000250434">
    <property type="component" value="Chromosome"/>
</dbReference>
<dbReference type="EMBL" id="CP015163">
    <property type="protein sequence ID" value="AXB43236.1"/>
    <property type="molecule type" value="Genomic_DNA"/>
</dbReference>
<dbReference type="RefSeq" id="WP_113692477.1">
    <property type="nucleotide sequence ID" value="NZ_CP015163.1"/>
</dbReference>
<evidence type="ECO:0000313" key="3">
    <source>
        <dbReference type="Proteomes" id="UP000250434"/>
    </source>
</evidence>
<keyword evidence="3" id="KW-1185">Reference proteome</keyword>
<feature type="transmembrane region" description="Helical" evidence="1">
    <location>
        <begin position="176"/>
        <end position="202"/>
    </location>
</feature>
<keyword evidence="1" id="KW-0472">Membrane</keyword>
<dbReference type="AlphaFoldDB" id="A0A344L5B2"/>
<dbReference type="KEGG" id="aab:A4R43_12310"/>
<keyword evidence="1" id="KW-0812">Transmembrane</keyword>
<feature type="transmembrane region" description="Helical" evidence="1">
    <location>
        <begin position="150"/>
        <end position="170"/>
    </location>
</feature>
<reference evidence="2 3" key="1">
    <citation type="submission" date="2016-04" db="EMBL/GenBank/DDBJ databases">
        <title>Complete genome sequence and analysis of deep-sea sediment isolate, Amycolatopsis sp. WP1.</title>
        <authorList>
            <person name="Wang H."/>
            <person name="Chen S."/>
            <person name="Wu Q."/>
        </authorList>
    </citation>
    <scope>NUCLEOTIDE SEQUENCE [LARGE SCALE GENOMIC DNA]</scope>
    <source>
        <strain evidence="2 3">WP1</strain>
    </source>
</reference>
<feature type="transmembrane region" description="Helical" evidence="1">
    <location>
        <begin position="214"/>
        <end position="232"/>
    </location>
</feature>
<evidence type="ECO:0000313" key="2">
    <source>
        <dbReference type="EMBL" id="AXB43236.1"/>
    </source>
</evidence>
<gene>
    <name evidence="2" type="ORF">A4R43_12310</name>
</gene>
<accession>A0A344L5B2</accession>
<name>A0A344L5B2_9PSEU</name>
<organism evidence="2 3">
    <name type="scientific">Amycolatopsis albispora</name>
    <dbReference type="NCBI Taxonomy" id="1804986"/>
    <lineage>
        <taxon>Bacteria</taxon>
        <taxon>Bacillati</taxon>
        <taxon>Actinomycetota</taxon>
        <taxon>Actinomycetes</taxon>
        <taxon>Pseudonocardiales</taxon>
        <taxon>Pseudonocardiaceae</taxon>
        <taxon>Amycolatopsis</taxon>
    </lineage>
</organism>
<dbReference type="OrthoDB" id="4935320at2"/>
<protein>
    <recommendedName>
        <fullName evidence="4">Phosphatidic acid phosphatase type 2/haloperoxidase domain-containing protein</fullName>
    </recommendedName>
</protein>
<evidence type="ECO:0000256" key="1">
    <source>
        <dbReference type="SAM" id="Phobius"/>
    </source>
</evidence>
<feature type="transmembrane region" description="Helical" evidence="1">
    <location>
        <begin position="119"/>
        <end position="138"/>
    </location>
</feature>
<proteinExistence type="predicted"/>
<sequence length="233" mass="24309">MLATAIYAIVALLTIVRGLAWLGAPGRRLILGTAVRQRAEPPTFALSMTVGQAIAQLITSLASPPVLLATTWLLLGAGTGALGDALVAIVATAVVPVLVIAIGIRRGWWIDRYIDTRPGRLICMAAIGCSLVAGFLALRVARASLAMQHTALAMTIALAGLLLTTIWWKISVHTTVAAGCAAMLTFALGAPWLATLLIVPIIAWSRLALRSHTIAQVLAGTALGLLATIVVFR</sequence>